<dbReference type="PANTHER" id="PTHR11439">
    <property type="entry name" value="GAG-POL-RELATED RETROTRANSPOSON"/>
    <property type="match status" value="1"/>
</dbReference>
<name>F0X1V2_9STRA</name>
<dbReference type="CDD" id="cd09272">
    <property type="entry name" value="RNase_HI_RT_Ty1"/>
    <property type="match status" value="1"/>
</dbReference>
<dbReference type="AlphaFoldDB" id="F0X1V2"/>
<gene>
    <name evidence="1" type="primary">AlNc14C698G12415</name>
    <name evidence="1" type="ORF">ALNC14_139520</name>
</gene>
<dbReference type="HOGENOM" id="CLU_001650_6_3_1"/>
<protein>
    <submittedName>
        <fullName evidence="1">Uncharacterized protein AlNc14C698G12415</fullName>
    </submittedName>
</protein>
<dbReference type="PANTHER" id="PTHR11439:SF440">
    <property type="entry name" value="INTEGRASE CATALYTIC DOMAIN-CONTAINING PROTEIN"/>
    <property type="match status" value="1"/>
</dbReference>
<sequence length="128" mass="14374">MDGAVIHWMWKKQTSVSLSTMEVEFTSASNVGRELLGLRELVNEIGFPLTESMVMELDNQAAIRQLESEDSMNRAKHVDIRAKLIRNFAKRGIVMPDYVESRLMMADLLTKGATRPQVYGFGGVLNLA</sequence>
<organism evidence="1">
    <name type="scientific">Albugo laibachii Nc14</name>
    <dbReference type="NCBI Taxonomy" id="890382"/>
    <lineage>
        <taxon>Eukaryota</taxon>
        <taxon>Sar</taxon>
        <taxon>Stramenopiles</taxon>
        <taxon>Oomycota</taxon>
        <taxon>Peronosporomycetes</taxon>
        <taxon>Albuginales</taxon>
        <taxon>Albuginaceae</taxon>
        <taxon>Albugo</taxon>
    </lineage>
</organism>
<evidence type="ECO:0000313" key="1">
    <source>
        <dbReference type="EMBL" id="CCA27808.1"/>
    </source>
</evidence>
<reference evidence="1" key="1">
    <citation type="journal article" date="2011" name="PLoS Biol.">
        <title>Gene gain and loss during evolution of obligate parasitism in the white rust pathogen of Arabidopsis thaliana.</title>
        <authorList>
            <person name="Kemen E."/>
            <person name="Gardiner A."/>
            <person name="Schultz-Larsen T."/>
            <person name="Kemen A.C."/>
            <person name="Balmuth A.L."/>
            <person name="Robert-Seilaniantz A."/>
            <person name="Bailey K."/>
            <person name="Holub E."/>
            <person name="Studholme D.J."/>
            <person name="Maclean D."/>
            <person name="Jones J.D."/>
        </authorList>
    </citation>
    <scope>NUCLEOTIDE SEQUENCE</scope>
</reference>
<accession>F0X1V2</accession>
<dbReference type="EMBL" id="FR824677">
    <property type="protein sequence ID" value="CCA27808.1"/>
    <property type="molecule type" value="Genomic_DNA"/>
</dbReference>
<reference evidence="1" key="2">
    <citation type="submission" date="2011-02" db="EMBL/GenBank/DDBJ databases">
        <authorList>
            <person name="MacLean D."/>
        </authorList>
    </citation>
    <scope>NUCLEOTIDE SEQUENCE</scope>
</reference>
<proteinExistence type="predicted"/>